<name>A0A928YVC6_9GAMM</name>
<dbReference type="InterPro" id="IPR013221">
    <property type="entry name" value="Mur_ligase_cen"/>
</dbReference>
<dbReference type="SUPFAM" id="SSF63418">
    <property type="entry name" value="MurE/MurF N-terminal domain"/>
    <property type="match status" value="1"/>
</dbReference>
<dbReference type="InterPro" id="IPR051046">
    <property type="entry name" value="MurCDEF_CellWall_CoF430Synth"/>
</dbReference>
<dbReference type="RefSeq" id="WP_193910960.1">
    <property type="nucleotide sequence ID" value="NZ_PRDL01000001.1"/>
</dbReference>
<keyword evidence="5 10" id="KW-0067">ATP-binding</keyword>
<dbReference type="GO" id="GO:0009252">
    <property type="term" value="P:peptidoglycan biosynthetic process"/>
    <property type="evidence" value="ECO:0007669"/>
    <property type="project" value="UniProtKB-UniRule"/>
</dbReference>
<comment type="catalytic activity">
    <reaction evidence="10 11">
        <text>D-alanyl-D-alanine + UDP-N-acetyl-alpha-D-muramoyl-L-alanyl-gamma-D-glutamyl-meso-2,6-diaminopimelate + ATP = UDP-N-acetyl-alpha-D-muramoyl-L-alanyl-gamma-D-glutamyl-meso-2,6-diaminopimeloyl-D-alanyl-D-alanine + ADP + phosphate + H(+)</text>
        <dbReference type="Rhea" id="RHEA:28374"/>
        <dbReference type="ChEBI" id="CHEBI:15378"/>
        <dbReference type="ChEBI" id="CHEBI:30616"/>
        <dbReference type="ChEBI" id="CHEBI:43474"/>
        <dbReference type="ChEBI" id="CHEBI:57822"/>
        <dbReference type="ChEBI" id="CHEBI:61386"/>
        <dbReference type="ChEBI" id="CHEBI:83905"/>
        <dbReference type="ChEBI" id="CHEBI:456216"/>
        <dbReference type="EC" id="6.3.2.10"/>
    </reaction>
</comment>
<feature type="binding site" evidence="10">
    <location>
        <begin position="113"/>
        <end position="119"/>
    </location>
    <ligand>
        <name>ATP</name>
        <dbReference type="ChEBI" id="CHEBI:30616"/>
    </ligand>
</feature>
<accession>A0A928YVC6</accession>
<sequence length="462" mass="48798">MITPLLLSELISQLPASLVARLVGGDALADQFSTDTRTLSEGQIFVALRGERFDGHDHLTTAIEQGAVAVVVDHETAALAVPQFIVNDTLLALGAIAALNRQAFSGPVIGITGSSGKTSVRAMIAQILAQAGSVLATQGNLNNHIGVPLTLLRLQADHQYAVIEMGTSGAGEIAYLCELAKPTLTFINNVMPAHIQGFGSLDGVATSKGEIYQGLATDGVALINLDEPYAQQWINSLQGQKFLTFALENTEADAYARNVQLFANYSRFELCLQQQVIAIQLNLPGLHHVRNAIVAALAAVTVGADIALIASGLAAFTPVAGRMVMRKGIQGCTVIDDSYNANPGSVKAAIDALALQPGKRVLVLGDMGELGSEAERLHAEVGEHALKQQIDYVFSQGDVSRFTSLAAGAHGKHYPNQQQLIHDLKAFADEQTVFLIKGSRSARTDIIAAALSSNPEACGELH</sequence>
<dbReference type="Pfam" id="PF02875">
    <property type="entry name" value="Mur_ligase_C"/>
    <property type="match status" value="1"/>
</dbReference>
<feature type="domain" description="Mur ligase central" evidence="14">
    <location>
        <begin position="111"/>
        <end position="299"/>
    </location>
</feature>
<protein>
    <recommendedName>
        <fullName evidence="10 11">UDP-N-acetylmuramoyl-tripeptide--D-alanyl-D-alanine ligase</fullName>
        <ecNumber evidence="10 11">6.3.2.10</ecNumber>
    </recommendedName>
    <alternativeName>
        <fullName evidence="10">D-alanyl-D-alanine-adding enzyme</fullName>
    </alternativeName>
</protein>
<evidence type="ECO:0000259" key="13">
    <source>
        <dbReference type="Pfam" id="PF02875"/>
    </source>
</evidence>
<evidence type="ECO:0000256" key="6">
    <source>
        <dbReference type="ARBA" id="ARBA00022960"/>
    </source>
</evidence>
<dbReference type="Proteomes" id="UP000652567">
    <property type="component" value="Unassembled WGS sequence"/>
</dbReference>
<dbReference type="EMBL" id="PRDL01000001">
    <property type="protein sequence ID" value="MBE8718410.1"/>
    <property type="molecule type" value="Genomic_DNA"/>
</dbReference>
<dbReference type="Pfam" id="PF08245">
    <property type="entry name" value="Mur_ligase_M"/>
    <property type="match status" value="1"/>
</dbReference>
<dbReference type="GO" id="GO:0071555">
    <property type="term" value="P:cell wall organization"/>
    <property type="evidence" value="ECO:0007669"/>
    <property type="project" value="UniProtKB-KW"/>
</dbReference>
<dbReference type="InterPro" id="IPR000713">
    <property type="entry name" value="Mur_ligase_N"/>
</dbReference>
<proteinExistence type="inferred from homology"/>
<comment type="function">
    <text evidence="10 11">Involved in cell wall formation. Catalyzes the final step in the synthesis of UDP-N-acetylmuramoyl-pentapeptide, the precursor of murein.</text>
</comment>
<keyword evidence="4 10" id="KW-0547">Nucleotide-binding</keyword>
<evidence type="ECO:0000313" key="15">
    <source>
        <dbReference type="EMBL" id="MBE8718410.1"/>
    </source>
</evidence>
<evidence type="ECO:0000313" key="16">
    <source>
        <dbReference type="Proteomes" id="UP000652567"/>
    </source>
</evidence>
<dbReference type="PANTHER" id="PTHR43024">
    <property type="entry name" value="UDP-N-ACETYLMURAMOYL-TRIPEPTIDE--D-ALANYL-D-ALANINE LIGASE"/>
    <property type="match status" value="1"/>
</dbReference>
<dbReference type="InterPro" id="IPR004101">
    <property type="entry name" value="Mur_ligase_C"/>
</dbReference>
<dbReference type="HAMAP" id="MF_02019">
    <property type="entry name" value="MurF"/>
    <property type="match status" value="1"/>
</dbReference>
<gene>
    <name evidence="10" type="primary">murF</name>
    <name evidence="15" type="ORF">C4F51_14535</name>
</gene>
<comment type="subcellular location">
    <subcellularLocation>
        <location evidence="10 11">Cytoplasm</location>
    </subcellularLocation>
</comment>
<comment type="caution">
    <text evidence="15">The sequence shown here is derived from an EMBL/GenBank/DDBJ whole genome shotgun (WGS) entry which is preliminary data.</text>
</comment>
<dbReference type="GO" id="GO:0005524">
    <property type="term" value="F:ATP binding"/>
    <property type="evidence" value="ECO:0007669"/>
    <property type="project" value="UniProtKB-UniRule"/>
</dbReference>
<keyword evidence="3 10" id="KW-0132">Cell division</keyword>
<evidence type="ECO:0000259" key="14">
    <source>
        <dbReference type="Pfam" id="PF08245"/>
    </source>
</evidence>
<evidence type="ECO:0000256" key="1">
    <source>
        <dbReference type="ARBA" id="ARBA00022490"/>
    </source>
</evidence>
<comment type="similarity">
    <text evidence="10">Belongs to the MurCDEF family. MurF subfamily.</text>
</comment>
<dbReference type="EC" id="6.3.2.10" evidence="10 11"/>
<keyword evidence="1 10" id="KW-0963">Cytoplasm</keyword>
<dbReference type="InterPro" id="IPR036565">
    <property type="entry name" value="Mur-like_cat_sf"/>
</dbReference>
<evidence type="ECO:0000256" key="8">
    <source>
        <dbReference type="ARBA" id="ARBA00023306"/>
    </source>
</evidence>
<keyword evidence="9 10" id="KW-0961">Cell wall biogenesis/degradation</keyword>
<evidence type="ECO:0000256" key="11">
    <source>
        <dbReference type="RuleBase" id="RU004136"/>
    </source>
</evidence>
<dbReference type="InterPro" id="IPR005863">
    <property type="entry name" value="UDP-N-AcMur_synth"/>
</dbReference>
<evidence type="ECO:0000256" key="5">
    <source>
        <dbReference type="ARBA" id="ARBA00022840"/>
    </source>
</evidence>
<dbReference type="GO" id="GO:0005737">
    <property type="term" value="C:cytoplasm"/>
    <property type="evidence" value="ECO:0007669"/>
    <property type="project" value="UniProtKB-SubCell"/>
</dbReference>
<keyword evidence="16" id="KW-1185">Reference proteome</keyword>
<dbReference type="AlphaFoldDB" id="A0A928YVC6"/>
<keyword evidence="7 10" id="KW-0573">Peptidoglycan synthesis</keyword>
<dbReference type="SUPFAM" id="SSF53244">
    <property type="entry name" value="MurD-like peptide ligases, peptide-binding domain"/>
    <property type="match status" value="1"/>
</dbReference>
<organism evidence="15 16">
    <name type="scientific">Cellvibrio polysaccharolyticus</name>
    <dbReference type="NCBI Taxonomy" id="2082724"/>
    <lineage>
        <taxon>Bacteria</taxon>
        <taxon>Pseudomonadati</taxon>
        <taxon>Pseudomonadota</taxon>
        <taxon>Gammaproteobacteria</taxon>
        <taxon>Cellvibrionales</taxon>
        <taxon>Cellvibrionaceae</taxon>
        <taxon>Cellvibrio</taxon>
    </lineage>
</organism>
<keyword evidence="6 10" id="KW-0133">Cell shape</keyword>
<comment type="pathway">
    <text evidence="10 11">Cell wall biogenesis; peptidoglycan biosynthesis.</text>
</comment>
<dbReference type="NCBIfam" id="TIGR01143">
    <property type="entry name" value="murF"/>
    <property type="match status" value="1"/>
</dbReference>
<dbReference type="SUPFAM" id="SSF53623">
    <property type="entry name" value="MurD-like peptide ligases, catalytic domain"/>
    <property type="match status" value="1"/>
</dbReference>
<evidence type="ECO:0000256" key="9">
    <source>
        <dbReference type="ARBA" id="ARBA00023316"/>
    </source>
</evidence>
<feature type="domain" description="Mur ligase N-terminal catalytic" evidence="12">
    <location>
        <begin position="33"/>
        <end position="84"/>
    </location>
</feature>
<dbReference type="GO" id="GO:0047480">
    <property type="term" value="F:UDP-N-acetylmuramoyl-tripeptide-D-alanyl-D-alanine ligase activity"/>
    <property type="evidence" value="ECO:0007669"/>
    <property type="project" value="UniProtKB-UniRule"/>
</dbReference>
<evidence type="ECO:0000256" key="4">
    <source>
        <dbReference type="ARBA" id="ARBA00022741"/>
    </source>
</evidence>
<dbReference type="Gene3D" id="3.90.190.20">
    <property type="entry name" value="Mur ligase, C-terminal domain"/>
    <property type="match status" value="1"/>
</dbReference>
<evidence type="ECO:0000256" key="3">
    <source>
        <dbReference type="ARBA" id="ARBA00022618"/>
    </source>
</evidence>
<dbReference type="Pfam" id="PF01225">
    <property type="entry name" value="Mur_ligase"/>
    <property type="match status" value="1"/>
</dbReference>
<dbReference type="Gene3D" id="3.40.1390.10">
    <property type="entry name" value="MurE/MurF, N-terminal domain"/>
    <property type="match status" value="1"/>
</dbReference>
<dbReference type="GO" id="GO:0008360">
    <property type="term" value="P:regulation of cell shape"/>
    <property type="evidence" value="ECO:0007669"/>
    <property type="project" value="UniProtKB-KW"/>
</dbReference>
<dbReference type="GO" id="GO:0051301">
    <property type="term" value="P:cell division"/>
    <property type="evidence" value="ECO:0007669"/>
    <property type="project" value="UniProtKB-KW"/>
</dbReference>
<dbReference type="Gene3D" id="3.40.1190.10">
    <property type="entry name" value="Mur-like, catalytic domain"/>
    <property type="match status" value="1"/>
</dbReference>
<dbReference type="PANTHER" id="PTHR43024:SF1">
    <property type="entry name" value="UDP-N-ACETYLMURAMOYL-TRIPEPTIDE--D-ALANYL-D-ALANINE LIGASE"/>
    <property type="match status" value="1"/>
</dbReference>
<evidence type="ECO:0000256" key="2">
    <source>
        <dbReference type="ARBA" id="ARBA00022598"/>
    </source>
</evidence>
<feature type="domain" description="Mur ligase C-terminal" evidence="13">
    <location>
        <begin position="321"/>
        <end position="440"/>
    </location>
</feature>
<keyword evidence="2 10" id="KW-0436">Ligase</keyword>
<reference evidence="15" key="1">
    <citation type="submission" date="2018-07" db="EMBL/GenBank/DDBJ databases">
        <title>Genome assembly of strain Ka43.</title>
        <authorList>
            <person name="Kukolya J."/>
            <person name="Nagy I."/>
            <person name="Horvath B."/>
            <person name="Toth A."/>
        </authorList>
    </citation>
    <scope>NUCLEOTIDE SEQUENCE</scope>
    <source>
        <strain evidence="15">KB43</strain>
    </source>
</reference>
<evidence type="ECO:0000256" key="10">
    <source>
        <dbReference type="HAMAP-Rule" id="MF_02019"/>
    </source>
</evidence>
<keyword evidence="8 10" id="KW-0131">Cell cycle</keyword>
<evidence type="ECO:0000256" key="7">
    <source>
        <dbReference type="ARBA" id="ARBA00022984"/>
    </source>
</evidence>
<dbReference type="InterPro" id="IPR035911">
    <property type="entry name" value="MurE/MurF_N"/>
</dbReference>
<evidence type="ECO:0000259" key="12">
    <source>
        <dbReference type="Pfam" id="PF01225"/>
    </source>
</evidence>
<dbReference type="InterPro" id="IPR036615">
    <property type="entry name" value="Mur_ligase_C_dom_sf"/>
</dbReference>